<dbReference type="AlphaFoldDB" id="A0A6M3J1X4"/>
<sequence>MYISTNSFRTIWVPIKPAVTVYVGGLVGIDISAPSEGVEMLPVAAGVANKTNNDIPYGIVIGTNRKEPLFDSTNKCEYITAPAAADAHDGASIEYAMVEGPWAKGDPIPMVKIDLLSPMSVIRAPIYATAVGTAPVLTTCTTGDSDGLTGVFSPAIDFTPTTGDDGTIYFRSGANAGAYRIMDAASTTTLAWDIALRNDVTAGDTAVAVPMRTHGSSTIYFHATTMSWIDADVEPTKVGTNLWSVNIITLDLSEAGKEYCEFMFQTNHFTNFITPAVGV</sequence>
<name>A0A6M3J1X4_9ZZZZ</name>
<protein>
    <submittedName>
        <fullName evidence="1">Uncharacterized protein</fullName>
    </submittedName>
</protein>
<organism evidence="1">
    <name type="scientific">viral metagenome</name>
    <dbReference type="NCBI Taxonomy" id="1070528"/>
    <lineage>
        <taxon>unclassified sequences</taxon>
        <taxon>metagenomes</taxon>
        <taxon>organismal metagenomes</taxon>
    </lineage>
</organism>
<dbReference type="EMBL" id="MT142406">
    <property type="protein sequence ID" value="QJA80103.1"/>
    <property type="molecule type" value="Genomic_DNA"/>
</dbReference>
<accession>A0A6M3J1X4</accession>
<gene>
    <name evidence="2" type="ORF">MM415A00780_0017</name>
    <name evidence="1" type="ORF">MM415B00571_0009</name>
</gene>
<evidence type="ECO:0000313" key="2">
    <source>
        <dbReference type="EMBL" id="QJA80103.1"/>
    </source>
</evidence>
<proteinExistence type="predicted"/>
<dbReference type="EMBL" id="MT141508">
    <property type="protein sequence ID" value="QJA63863.1"/>
    <property type="molecule type" value="Genomic_DNA"/>
</dbReference>
<evidence type="ECO:0000313" key="1">
    <source>
        <dbReference type="EMBL" id="QJA63863.1"/>
    </source>
</evidence>
<reference evidence="1" key="1">
    <citation type="submission" date="2020-03" db="EMBL/GenBank/DDBJ databases">
        <title>The deep terrestrial virosphere.</title>
        <authorList>
            <person name="Holmfeldt K."/>
            <person name="Nilsson E."/>
            <person name="Simone D."/>
            <person name="Lopez-Fernandez M."/>
            <person name="Wu X."/>
            <person name="de Brujin I."/>
            <person name="Lundin D."/>
            <person name="Andersson A."/>
            <person name="Bertilsson S."/>
            <person name="Dopson M."/>
        </authorList>
    </citation>
    <scope>NUCLEOTIDE SEQUENCE</scope>
    <source>
        <strain evidence="2">MM415A00780</strain>
        <strain evidence="1">MM415B00571</strain>
    </source>
</reference>